<keyword evidence="3" id="KW-1185">Reference proteome</keyword>
<dbReference type="Proteomes" id="UP001234178">
    <property type="component" value="Unassembled WGS sequence"/>
</dbReference>
<evidence type="ECO:0000313" key="2">
    <source>
        <dbReference type="EMBL" id="KAK4026107.1"/>
    </source>
</evidence>
<sequence length="89" mass="10543">MGAPEVKEVQQEEEKRLCFLYDYYTGDNWRHVFFFSEACRTIEPEKVDDDGRYVQQQQQHKKKEQVETRKQRGKKAAALGQWPSSPGTF</sequence>
<dbReference type="EMBL" id="JAOYFB010000038">
    <property type="protein sequence ID" value="KAK4026107.1"/>
    <property type="molecule type" value="Genomic_DNA"/>
</dbReference>
<evidence type="ECO:0000313" key="3">
    <source>
        <dbReference type="Proteomes" id="UP001234178"/>
    </source>
</evidence>
<evidence type="ECO:0000256" key="1">
    <source>
        <dbReference type="SAM" id="MobiDB-lite"/>
    </source>
</evidence>
<proteinExistence type="predicted"/>
<comment type="caution">
    <text evidence="2">The sequence shown here is derived from an EMBL/GenBank/DDBJ whole genome shotgun (WGS) entry which is preliminary data.</text>
</comment>
<name>A0ABR0ALX1_9CRUS</name>
<feature type="region of interest" description="Disordered" evidence="1">
    <location>
        <begin position="51"/>
        <end position="89"/>
    </location>
</feature>
<reference evidence="2 3" key="1">
    <citation type="journal article" date="2023" name="Nucleic Acids Res.">
        <title>The hologenome of Daphnia magna reveals possible DNA methylation and microbiome-mediated evolution of the host genome.</title>
        <authorList>
            <person name="Chaturvedi A."/>
            <person name="Li X."/>
            <person name="Dhandapani V."/>
            <person name="Marshall H."/>
            <person name="Kissane S."/>
            <person name="Cuenca-Cambronero M."/>
            <person name="Asole G."/>
            <person name="Calvet F."/>
            <person name="Ruiz-Romero M."/>
            <person name="Marangio P."/>
            <person name="Guigo R."/>
            <person name="Rago D."/>
            <person name="Mirbahai L."/>
            <person name="Eastwood N."/>
            <person name="Colbourne J.K."/>
            <person name="Zhou J."/>
            <person name="Mallon E."/>
            <person name="Orsini L."/>
        </authorList>
    </citation>
    <scope>NUCLEOTIDE SEQUENCE [LARGE SCALE GENOMIC DNA]</scope>
    <source>
        <strain evidence="2">LRV0_1</strain>
    </source>
</reference>
<accession>A0ABR0ALX1</accession>
<protein>
    <submittedName>
        <fullName evidence="2">Uncharacterized protein</fullName>
    </submittedName>
</protein>
<gene>
    <name evidence="2" type="ORF">OUZ56_015129</name>
</gene>
<organism evidence="2 3">
    <name type="scientific">Daphnia magna</name>
    <dbReference type="NCBI Taxonomy" id="35525"/>
    <lineage>
        <taxon>Eukaryota</taxon>
        <taxon>Metazoa</taxon>
        <taxon>Ecdysozoa</taxon>
        <taxon>Arthropoda</taxon>
        <taxon>Crustacea</taxon>
        <taxon>Branchiopoda</taxon>
        <taxon>Diplostraca</taxon>
        <taxon>Cladocera</taxon>
        <taxon>Anomopoda</taxon>
        <taxon>Daphniidae</taxon>
        <taxon>Daphnia</taxon>
    </lineage>
</organism>